<reference evidence="13" key="1">
    <citation type="submission" date="2023-06" db="EMBL/GenBank/DDBJ databases">
        <title>Genome-scale phylogeny and comparative genomics of the fungal order Sordariales.</title>
        <authorList>
            <consortium name="Lawrence Berkeley National Laboratory"/>
            <person name="Hensen N."/>
            <person name="Bonometti L."/>
            <person name="Westerberg I."/>
            <person name="Brannstrom I.O."/>
            <person name="Guillou S."/>
            <person name="Cros-Aarteil S."/>
            <person name="Calhoun S."/>
            <person name="Haridas S."/>
            <person name="Kuo A."/>
            <person name="Mondo S."/>
            <person name="Pangilinan J."/>
            <person name="Riley R."/>
            <person name="Labutti K."/>
            <person name="Andreopoulos B."/>
            <person name="Lipzen A."/>
            <person name="Chen C."/>
            <person name="Yanf M."/>
            <person name="Daum C."/>
            <person name="Ng V."/>
            <person name="Clum A."/>
            <person name="Steindorff A."/>
            <person name="Ohm R."/>
            <person name="Martin F."/>
            <person name="Silar P."/>
            <person name="Natvig D."/>
            <person name="Lalanne C."/>
            <person name="Gautier V."/>
            <person name="Ament-Velasquez S.L."/>
            <person name="Kruys A."/>
            <person name="Hutchinson M.I."/>
            <person name="Powell A.J."/>
            <person name="Barry K."/>
            <person name="Miller A.N."/>
            <person name="Grigoriev I.V."/>
            <person name="Debuchy R."/>
            <person name="Gladieux P."/>
            <person name="Thoren M.H."/>
            <person name="Johannesson H."/>
        </authorList>
    </citation>
    <scope>NUCLEOTIDE SEQUENCE</scope>
    <source>
        <strain evidence="13">CBS 606.72</strain>
    </source>
</reference>
<keyword evidence="11" id="KW-1208">Phospholipid metabolism</keyword>
<proteinExistence type="predicted"/>
<gene>
    <name evidence="13" type="ORF">B0T14DRAFT_508594</name>
</gene>
<evidence type="ECO:0000256" key="12">
    <source>
        <dbReference type="SAM" id="Phobius"/>
    </source>
</evidence>
<dbReference type="EMBL" id="JAULSU010000002">
    <property type="protein sequence ID" value="KAK0625793.1"/>
    <property type="molecule type" value="Genomic_DNA"/>
</dbReference>
<evidence type="ECO:0000256" key="2">
    <source>
        <dbReference type="ARBA" id="ARBA00022516"/>
    </source>
</evidence>
<keyword evidence="4" id="KW-0949">S-adenosyl-L-methionine</keyword>
<keyword evidence="10" id="KW-0594">Phospholipid biosynthesis</keyword>
<organism evidence="13 14">
    <name type="scientific">Immersiella caudata</name>
    <dbReference type="NCBI Taxonomy" id="314043"/>
    <lineage>
        <taxon>Eukaryota</taxon>
        <taxon>Fungi</taxon>
        <taxon>Dikarya</taxon>
        <taxon>Ascomycota</taxon>
        <taxon>Pezizomycotina</taxon>
        <taxon>Sordariomycetes</taxon>
        <taxon>Sordariomycetidae</taxon>
        <taxon>Sordariales</taxon>
        <taxon>Lasiosphaeriaceae</taxon>
        <taxon>Immersiella</taxon>
    </lineage>
</organism>
<evidence type="ECO:0008006" key="15">
    <source>
        <dbReference type="Google" id="ProtNLM"/>
    </source>
</evidence>
<accession>A0AA40C694</accession>
<evidence type="ECO:0000256" key="9">
    <source>
        <dbReference type="ARBA" id="ARBA00023136"/>
    </source>
</evidence>
<dbReference type="GO" id="GO:0012505">
    <property type="term" value="C:endomembrane system"/>
    <property type="evidence" value="ECO:0007669"/>
    <property type="project" value="UniProtKB-SubCell"/>
</dbReference>
<dbReference type="GO" id="GO:0032259">
    <property type="term" value="P:methylation"/>
    <property type="evidence" value="ECO:0007669"/>
    <property type="project" value="UniProtKB-KW"/>
</dbReference>
<dbReference type="InterPro" id="IPR007318">
    <property type="entry name" value="Phopholipid_MeTrfase"/>
</dbReference>
<feature type="transmembrane region" description="Helical" evidence="12">
    <location>
        <begin position="43"/>
        <end position="65"/>
    </location>
</feature>
<evidence type="ECO:0000313" key="14">
    <source>
        <dbReference type="Proteomes" id="UP001175000"/>
    </source>
</evidence>
<keyword evidence="9 12" id="KW-0472">Membrane</keyword>
<comment type="subcellular location">
    <subcellularLocation>
        <location evidence="1">Endomembrane system</location>
        <topology evidence="1">Multi-pass membrane protein</topology>
    </subcellularLocation>
</comment>
<dbReference type="Pfam" id="PF04191">
    <property type="entry name" value="PEMT"/>
    <property type="match status" value="1"/>
</dbReference>
<evidence type="ECO:0000256" key="11">
    <source>
        <dbReference type="ARBA" id="ARBA00023264"/>
    </source>
</evidence>
<evidence type="ECO:0000256" key="5">
    <source>
        <dbReference type="ARBA" id="ARBA00022692"/>
    </source>
</evidence>
<keyword evidence="5 12" id="KW-0812">Transmembrane</keyword>
<keyword evidence="2" id="KW-0444">Lipid biosynthesis</keyword>
<keyword evidence="3" id="KW-0489">Methyltransferase</keyword>
<evidence type="ECO:0000256" key="8">
    <source>
        <dbReference type="ARBA" id="ARBA00023098"/>
    </source>
</evidence>
<evidence type="ECO:0000313" key="13">
    <source>
        <dbReference type="EMBL" id="KAK0625793.1"/>
    </source>
</evidence>
<keyword evidence="7 12" id="KW-1133">Transmembrane helix</keyword>
<dbReference type="Proteomes" id="UP001175000">
    <property type="component" value="Unassembled WGS sequence"/>
</dbReference>
<dbReference type="AlphaFoldDB" id="A0AA40C694"/>
<feature type="transmembrane region" description="Helical" evidence="12">
    <location>
        <begin position="77"/>
        <end position="96"/>
    </location>
</feature>
<evidence type="ECO:0000256" key="3">
    <source>
        <dbReference type="ARBA" id="ARBA00022603"/>
    </source>
</evidence>
<comment type="caution">
    <text evidence="13">The sequence shown here is derived from an EMBL/GenBank/DDBJ whole genome shotgun (WGS) entry which is preliminary data.</text>
</comment>
<protein>
    <recommendedName>
        <fullName evidence="15">Protein-S-isoprenylcysteine O-methyltransferase</fullName>
    </recommendedName>
</protein>
<keyword evidence="6" id="KW-0256">Endoplasmic reticulum</keyword>
<evidence type="ECO:0000256" key="4">
    <source>
        <dbReference type="ARBA" id="ARBA00022691"/>
    </source>
</evidence>
<evidence type="ECO:0000256" key="10">
    <source>
        <dbReference type="ARBA" id="ARBA00023209"/>
    </source>
</evidence>
<keyword evidence="14" id="KW-1185">Reference proteome</keyword>
<dbReference type="Gene3D" id="1.20.120.1630">
    <property type="match status" value="1"/>
</dbReference>
<dbReference type="GO" id="GO:0008654">
    <property type="term" value="P:phospholipid biosynthetic process"/>
    <property type="evidence" value="ECO:0007669"/>
    <property type="project" value="UniProtKB-KW"/>
</dbReference>
<dbReference type="GO" id="GO:0008168">
    <property type="term" value="F:methyltransferase activity"/>
    <property type="evidence" value="ECO:0007669"/>
    <property type="project" value="UniProtKB-KW"/>
</dbReference>
<evidence type="ECO:0000256" key="1">
    <source>
        <dbReference type="ARBA" id="ARBA00004127"/>
    </source>
</evidence>
<evidence type="ECO:0000256" key="6">
    <source>
        <dbReference type="ARBA" id="ARBA00022824"/>
    </source>
</evidence>
<keyword evidence="8" id="KW-0443">Lipid metabolism</keyword>
<sequence length="196" mass="22357">MVLTPTQATTYLEAAISIYSSISIFRTINYFRKPDSPSDNPNIPSLFAFGTLATLGNAIFAHGVFQRALSIAPLSPYRVALILLLQIASHTLWSWAQRTVSPNQFTRAMSKDTPKFLVTTGPYAYVRNPFYTAYLMTYAATAVLAGRRVDYLLLGCFYVCYYLVSLSEQRKFERSEVRGEYERFRRSRARFFVGDF</sequence>
<feature type="transmembrane region" description="Helical" evidence="12">
    <location>
        <begin position="138"/>
        <end position="164"/>
    </location>
</feature>
<name>A0AA40C694_9PEZI</name>
<keyword evidence="3" id="KW-0808">Transferase</keyword>
<evidence type="ECO:0000256" key="7">
    <source>
        <dbReference type="ARBA" id="ARBA00022989"/>
    </source>
</evidence>